<reference evidence="3" key="1">
    <citation type="journal article" date="2021" name="PeerJ">
        <title>Extensive microbial diversity within the chicken gut microbiome revealed by metagenomics and culture.</title>
        <authorList>
            <person name="Gilroy R."/>
            <person name="Ravi A."/>
            <person name="Getino M."/>
            <person name="Pursley I."/>
            <person name="Horton D.L."/>
            <person name="Alikhan N.F."/>
            <person name="Baker D."/>
            <person name="Gharbi K."/>
            <person name="Hall N."/>
            <person name="Watson M."/>
            <person name="Adriaenssens E.M."/>
            <person name="Foster-Nyarko E."/>
            <person name="Jarju S."/>
            <person name="Secka A."/>
            <person name="Antonio M."/>
            <person name="Oren A."/>
            <person name="Chaudhuri R.R."/>
            <person name="La Ragione R."/>
            <person name="Hildebrand F."/>
            <person name="Pallen M.J."/>
        </authorList>
    </citation>
    <scope>NUCLEOTIDE SEQUENCE</scope>
    <source>
        <strain evidence="3">A5-1222</strain>
    </source>
</reference>
<protein>
    <submittedName>
        <fullName evidence="3">Uncharacterized protein</fullName>
    </submittedName>
</protein>
<dbReference type="EMBL" id="JAHLFM010000016">
    <property type="protein sequence ID" value="MBU3830711.1"/>
    <property type="molecule type" value="Genomic_DNA"/>
</dbReference>
<proteinExistence type="predicted"/>
<feature type="coiled-coil region" evidence="1">
    <location>
        <begin position="130"/>
        <end position="164"/>
    </location>
</feature>
<sequence>MQVRDIDAKVAAIGLEEAKKIGLDLSGNSSVSINGLVVDIEFIDELSNDWRLPKIYLKAQAYLTTLKEPKLKSYVRLISNKFENFKRISSLTEVEELACSKVAKFCDENNFGLNESIDEIIYGKTQSLKNIDINDLINELNKKVEAYNNNVTEYQELCSNNEEDNELIADALAKCKISIILVYRDFSLIQAIIENSPFQSYNNNVYDNCPFCHNETSFIDKNKLIYIDGNNVYYRRPGVDPSEYTKDDIIYVLSDEEIAEMFGDYESTEEEEVEEVVEVVEKVEKPEENKKVEVKESKEIIEKPVDVNNSEAKTEEEVEEVFVKPEEIDSEEEVIEEFEEKPSFFGKLFGKKKHEEEPTEEEPTTYEEPEYEVEEEFVEEEPTTYDEPEYDEQVDIPNYSEEDESLLENSNDYEYSNYDADSEYNNIKEPTTEFEKLLFYSNENTPVVVNFISSQQENIIKKSTIVEWVDNEIRSETIRLTDVDNSVISDTLKINDAIDSSKQYTHGFEFENITKHFIDGLEDDNGNTRVVINDKHGNTISLTELFDNEKEESSK</sequence>
<organism evidence="3 4">
    <name type="scientific">Candidatus Ureaplasma intestinipullorum</name>
    <dbReference type="NCBI Taxonomy" id="2838770"/>
    <lineage>
        <taxon>Bacteria</taxon>
        <taxon>Bacillati</taxon>
        <taxon>Mycoplasmatota</taxon>
        <taxon>Mycoplasmoidales</taxon>
        <taxon>Mycoplasmoidaceae</taxon>
        <taxon>Ureaplasma</taxon>
    </lineage>
</organism>
<dbReference type="Proteomes" id="UP000824247">
    <property type="component" value="Unassembled WGS sequence"/>
</dbReference>
<evidence type="ECO:0000256" key="2">
    <source>
        <dbReference type="SAM" id="MobiDB-lite"/>
    </source>
</evidence>
<evidence type="ECO:0000313" key="3">
    <source>
        <dbReference type="EMBL" id="MBU3830711.1"/>
    </source>
</evidence>
<comment type="caution">
    <text evidence="3">The sequence shown here is derived from an EMBL/GenBank/DDBJ whole genome shotgun (WGS) entry which is preliminary data.</text>
</comment>
<dbReference type="AlphaFoldDB" id="A0A9E2KV26"/>
<keyword evidence="1" id="KW-0175">Coiled coil</keyword>
<reference evidence="3" key="2">
    <citation type="submission" date="2021-04" db="EMBL/GenBank/DDBJ databases">
        <authorList>
            <person name="Gilroy R."/>
        </authorList>
    </citation>
    <scope>NUCLEOTIDE SEQUENCE</scope>
    <source>
        <strain evidence="3">A5-1222</strain>
    </source>
</reference>
<feature type="region of interest" description="Disordered" evidence="2">
    <location>
        <begin position="350"/>
        <end position="392"/>
    </location>
</feature>
<evidence type="ECO:0000313" key="4">
    <source>
        <dbReference type="Proteomes" id="UP000824247"/>
    </source>
</evidence>
<accession>A0A9E2KV26</accession>
<evidence type="ECO:0000256" key="1">
    <source>
        <dbReference type="SAM" id="Coils"/>
    </source>
</evidence>
<name>A0A9E2KV26_9BACT</name>
<feature type="compositionally biased region" description="Acidic residues" evidence="2">
    <location>
        <begin position="357"/>
        <end position="392"/>
    </location>
</feature>
<gene>
    <name evidence="3" type="ORF">H9897_00910</name>
</gene>